<feature type="region of interest" description="Disordered" evidence="2">
    <location>
        <begin position="497"/>
        <end position="569"/>
    </location>
</feature>
<reference evidence="4" key="1">
    <citation type="journal article" date="2023" name="G3 (Bethesda)">
        <title>A reference genome for the long-term kleptoplast-retaining sea slug Elysia crispata morphotype clarki.</title>
        <authorList>
            <person name="Eastman K.E."/>
            <person name="Pendleton A.L."/>
            <person name="Shaikh M.A."/>
            <person name="Suttiyut T."/>
            <person name="Ogas R."/>
            <person name="Tomko P."/>
            <person name="Gavelis G."/>
            <person name="Widhalm J.R."/>
            <person name="Wisecaver J.H."/>
        </authorList>
    </citation>
    <scope>NUCLEOTIDE SEQUENCE</scope>
    <source>
        <strain evidence="4">ECLA1</strain>
    </source>
</reference>
<feature type="compositionally biased region" description="Low complexity" evidence="2">
    <location>
        <begin position="525"/>
        <end position="538"/>
    </location>
</feature>
<dbReference type="PANTHER" id="PTHR31017">
    <property type="entry name" value="LATE SECRETORY PATHWAY PROTEIN AVL9-RELATED"/>
    <property type="match status" value="1"/>
</dbReference>
<organism evidence="4 5">
    <name type="scientific">Elysia crispata</name>
    <name type="common">lettuce slug</name>
    <dbReference type="NCBI Taxonomy" id="231223"/>
    <lineage>
        <taxon>Eukaryota</taxon>
        <taxon>Metazoa</taxon>
        <taxon>Spiralia</taxon>
        <taxon>Lophotrochozoa</taxon>
        <taxon>Mollusca</taxon>
        <taxon>Gastropoda</taxon>
        <taxon>Heterobranchia</taxon>
        <taxon>Euthyneura</taxon>
        <taxon>Panpulmonata</taxon>
        <taxon>Sacoglossa</taxon>
        <taxon>Placobranchoidea</taxon>
        <taxon>Plakobranchidae</taxon>
        <taxon>Elysia</taxon>
    </lineage>
</organism>
<dbReference type="InterPro" id="IPR018307">
    <property type="entry name" value="ABL9/DENND6_dom"/>
</dbReference>
<gene>
    <name evidence="4" type="ORF">RRG08_002243</name>
</gene>
<feature type="region of interest" description="Disordered" evidence="2">
    <location>
        <begin position="329"/>
        <end position="401"/>
    </location>
</feature>
<keyword evidence="5" id="KW-1185">Reference proteome</keyword>
<accession>A0AAE0ZB94</accession>
<evidence type="ECO:0000256" key="1">
    <source>
        <dbReference type="ARBA" id="ARBA00038178"/>
    </source>
</evidence>
<comment type="caution">
    <text evidence="4">The sequence shown here is derived from an EMBL/GenBank/DDBJ whole genome shotgun (WGS) entry which is preliminary data.</text>
</comment>
<feature type="region of interest" description="Disordered" evidence="2">
    <location>
        <begin position="289"/>
        <end position="315"/>
    </location>
</feature>
<feature type="region of interest" description="Disordered" evidence="2">
    <location>
        <begin position="829"/>
        <end position="865"/>
    </location>
</feature>
<dbReference type="PANTHER" id="PTHR31017:SF1">
    <property type="entry name" value="LATE SECRETORY PATHWAY PROTEIN AVL9 HOMOLOG"/>
    <property type="match status" value="1"/>
</dbReference>
<dbReference type="AlphaFoldDB" id="A0AAE0ZB94"/>
<comment type="similarity">
    <text evidence="1">Belongs to the AVL9 family.</text>
</comment>
<proteinExistence type="inferred from homology"/>
<evidence type="ECO:0000313" key="4">
    <source>
        <dbReference type="EMBL" id="KAK3766000.1"/>
    </source>
</evidence>
<sequence>MEEPVLHVIVVGFHHKKGCQVEFSYPPLIEGNSYESHEIPEEWKHIPSLALPDGAHNYQKDTVYFVLPGRKKCLETVYGVSCYRQMDAKDLINKTADVTRSTVQKSVCVLSKLPLFGLIKAKLELITHAYFDERDFSQVALLEQTYKNLNASLTQILLQGTQVFLGLPVRDLVILYKHKIIVLFKLLLLERRVLFFGSPVERLSQTLLSLVSLFPGMLENGLLQSCNQWNKKLSPTMGITNFTSDQDESEEFLEVRYHATTPESPLSEVMGHMHNSALNLGAGGDTDYTSLNINEGEMDPCPPHSPEAPESPTIPRDVINIENNHSVHVKHRNQNSLSSKAHDEKASATTPDCQPRHYSRSSSNSSNDGSKLSVHAITKSSKHSDKKDAKPNSAGDVTYHEDDSPLTHVAAITHIESIQATAVTNDAVMKISKDCSVNESKSKGKSGSGNLTLHSTISRPEDAEFIEDLDSPESISKIDREDCFSWEQDGLQLSFDHVVAPEESPVTTPVSMTRSRDSVSESGKESVSSETTSASVSSLDRVGQACAGTKNTISSENSPSEKQRKSKAIRDKLSAAFHKSGNNSNKQDGDIVLKQDELGYPLAIFTKGCVCHPYLSLQYHDILTDLNVRSFLIGATNVLFKQRRQLIDVVVEVGDGKLDVRDKELQRLLSLTTADLRFAEYLVQVTAERPGDFYDGTEWEGSDEWIRAQFKHYLNCLLATVLTENQKLLEDFGSSFVSAWKTTNNFRHWKNGDYSGVKEMPTGHPFQGHLSMTDVRVRFNHTLQSSEQGRRINAAVMQTSKYVVQTGKVVGGAFSSAKSAVSGWFSSWRNTDKSQTDQKVDIQPKTSEEEDSENVGISHGEVQGP</sequence>
<protein>
    <recommendedName>
        <fullName evidence="3">UDENN domain-containing protein</fullName>
    </recommendedName>
</protein>
<feature type="compositionally biased region" description="Basic and acidic residues" evidence="2">
    <location>
        <begin position="830"/>
        <end position="842"/>
    </location>
</feature>
<dbReference type="EMBL" id="JAWDGP010004263">
    <property type="protein sequence ID" value="KAK3766000.1"/>
    <property type="molecule type" value="Genomic_DNA"/>
</dbReference>
<feature type="compositionally biased region" description="Low complexity" evidence="2">
    <location>
        <begin position="360"/>
        <end position="373"/>
    </location>
</feature>
<dbReference type="Pfam" id="PF09794">
    <property type="entry name" value="Avl9"/>
    <property type="match status" value="1"/>
</dbReference>
<dbReference type="PROSITE" id="PS50211">
    <property type="entry name" value="DENN"/>
    <property type="match status" value="1"/>
</dbReference>
<dbReference type="GO" id="GO:0005737">
    <property type="term" value="C:cytoplasm"/>
    <property type="evidence" value="ECO:0007669"/>
    <property type="project" value="TreeGrafter"/>
</dbReference>
<name>A0AAE0ZB94_9GAST</name>
<dbReference type="Proteomes" id="UP001283361">
    <property type="component" value="Unassembled WGS sequence"/>
</dbReference>
<evidence type="ECO:0000313" key="5">
    <source>
        <dbReference type="Proteomes" id="UP001283361"/>
    </source>
</evidence>
<feature type="domain" description="UDENN" evidence="3">
    <location>
        <begin position="6"/>
        <end position="444"/>
    </location>
</feature>
<evidence type="ECO:0000259" key="3">
    <source>
        <dbReference type="PROSITE" id="PS50211"/>
    </source>
</evidence>
<feature type="compositionally biased region" description="Basic and acidic residues" evidence="2">
    <location>
        <begin position="514"/>
        <end position="524"/>
    </location>
</feature>
<feature type="compositionally biased region" description="Polar residues" evidence="2">
    <location>
        <begin position="549"/>
        <end position="558"/>
    </location>
</feature>
<dbReference type="InterPro" id="IPR051731">
    <property type="entry name" value="DENND11/AVL9_GEFs"/>
</dbReference>
<dbReference type="InterPro" id="IPR037516">
    <property type="entry name" value="Tripartite_DENN"/>
</dbReference>
<feature type="compositionally biased region" description="Basic and acidic residues" evidence="2">
    <location>
        <begin position="559"/>
        <end position="569"/>
    </location>
</feature>
<evidence type="ECO:0000256" key="2">
    <source>
        <dbReference type="SAM" id="MobiDB-lite"/>
    </source>
</evidence>